<evidence type="ECO:0000256" key="12">
    <source>
        <dbReference type="ARBA" id="ARBA00050779"/>
    </source>
</evidence>
<keyword evidence="9 18" id="KW-0472">Membrane</keyword>
<keyword evidence="15" id="KW-0547">Nucleotide-binding</keyword>
<sequence length="619" mass="67264">MSVNISPTLRNSRFIVAALVIFTIVIFLVTQPNHVNSISENVKSSLTNNDPVYPPNPNSDKETIGNSPQYADDSTISNSQQSNSQKSNQQQQQQQQSSNQDFKPTNDKEQLNHPKKVDSDTPIKEAPKALADKATNNNKQGGGFTAIKDSDKAYAGVPDSNSDSDSSSSSSSSSKGKSSGKSGSSSGECTKTPEYVIMIDAGSTGSRIHIYEFDVCYSPPRLNNEIFEMLKPGLSSFDTDAIGAAQSLNPLLTKALESIPDNKKSCTPVAVKATAGLRLLGEEKSNKILKAVRDHLETNYPFAVVDGDGVSIMSGDDEGVYAWITANYLLGNIGSSEKIPTAAVFDLGGGSTQIVFEPEFKNGEKLIDGEHKYQIDFGNRDFTLYQFSHLGYGLMAGRNKINSLILENAIKEGKVSKGQEKISLISPCIATGEIAKDVKVKLDNGETYVVDFQSSESSTGAQCRYLAEAILKKDSECTKKPCSFNGVHQPSLVKTFKDSSDLYIFSYFYDRTQPLGMPSSFTLQELTELAKVVCNGETTWINSLSAIDGSIKELKDEPQWCLDLSFQVALLHTGYDIPLNRELKTAQTIAGNELGWCLGASLPLLDGNNWKCRVKEVSA</sequence>
<dbReference type="OrthoDB" id="6372431at2759"/>
<dbReference type="EMBL" id="JAEUBF010001524">
    <property type="protein sequence ID" value="KAH3663939.1"/>
    <property type="molecule type" value="Genomic_DNA"/>
</dbReference>
<dbReference type="EC" id="3.6.1.42" evidence="11"/>
<comment type="catalytic activity">
    <reaction evidence="12">
        <text>GDP + H2O = GMP + phosphate + H(+)</text>
        <dbReference type="Rhea" id="RHEA:22156"/>
        <dbReference type="ChEBI" id="CHEBI:15377"/>
        <dbReference type="ChEBI" id="CHEBI:15378"/>
        <dbReference type="ChEBI" id="CHEBI:43474"/>
        <dbReference type="ChEBI" id="CHEBI:58115"/>
        <dbReference type="ChEBI" id="CHEBI:58189"/>
        <dbReference type="EC" id="3.6.1.42"/>
    </reaction>
</comment>
<comment type="function">
    <text evidence="10">After transfer of sugars to endogenous macromolecular acceptors, the enzyme converts nucleoside diphosphates to nucleoside monophosphates which in turn exit the Golgi lumen in a coupled antiporter reaction, allowing entry of additional nucleotide sugar from the cytosol.</text>
</comment>
<evidence type="ECO:0000256" key="5">
    <source>
        <dbReference type="ARBA" id="ARBA00022801"/>
    </source>
</evidence>
<gene>
    <name evidence="19" type="ORF">WICMUC_005878</name>
</gene>
<evidence type="ECO:0000256" key="8">
    <source>
        <dbReference type="ARBA" id="ARBA00023034"/>
    </source>
</evidence>
<proteinExistence type="inferred from homology"/>
<dbReference type="InterPro" id="IPR000407">
    <property type="entry name" value="GDA1_CD39_NTPase"/>
</dbReference>
<keyword evidence="4 18" id="KW-0812">Transmembrane</keyword>
<evidence type="ECO:0000256" key="10">
    <source>
        <dbReference type="ARBA" id="ARBA00037742"/>
    </source>
</evidence>
<comment type="pathway">
    <text evidence="2">Protein modification; protein glycosylation.</text>
</comment>
<evidence type="ECO:0000256" key="6">
    <source>
        <dbReference type="ARBA" id="ARBA00022968"/>
    </source>
</evidence>
<dbReference type="GO" id="GO:0004382">
    <property type="term" value="F:GDP phosphatase activity"/>
    <property type="evidence" value="ECO:0007669"/>
    <property type="project" value="UniProtKB-EC"/>
</dbReference>
<dbReference type="Proteomes" id="UP000769528">
    <property type="component" value="Unassembled WGS sequence"/>
</dbReference>
<feature type="region of interest" description="Disordered" evidence="17">
    <location>
        <begin position="43"/>
        <end position="189"/>
    </location>
</feature>
<feature type="compositionally biased region" description="Low complexity" evidence="17">
    <location>
        <begin position="77"/>
        <end position="100"/>
    </location>
</feature>
<dbReference type="CDD" id="cd24040">
    <property type="entry name" value="ASKHA_NBD_GDA1"/>
    <property type="match status" value="1"/>
</dbReference>
<accession>A0A9P8P2M0</accession>
<name>A0A9P8P2M0_9ASCO</name>
<feature type="transmembrane region" description="Helical" evidence="18">
    <location>
        <begin position="12"/>
        <end position="30"/>
    </location>
</feature>
<keyword evidence="8" id="KW-0333">Golgi apparatus</keyword>
<dbReference type="AlphaFoldDB" id="A0A9P8P2M0"/>
<evidence type="ECO:0000256" key="7">
    <source>
        <dbReference type="ARBA" id="ARBA00022989"/>
    </source>
</evidence>
<evidence type="ECO:0000256" key="16">
    <source>
        <dbReference type="RuleBase" id="RU003833"/>
    </source>
</evidence>
<dbReference type="GO" id="GO:0000139">
    <property type="term" value="C:Golgi membrane"/>
    <property type="evidence" value="ECO:0007669"/>
    <property type="project" value="UniProtKB-SubCell"/>
</dbReference>
<protein>
    <recommendedName>
        <fullName evidence="13">Guanosine-diphosphatase</fullName>
        <ecNumber evidence="11">3.6.1.42</ecNumber>
    </recommendedName>
</protein>
<evidence type="ECO:0000256" key="4">
    <source>
        <dbReference type="ARBA" id="ARBA00022692"/>
    </source>
</evidence>
<dbReference type="Gene3D" id="3.30.420.40">
    <property type="match status" value="1"/>
</dbReference>
<evidence type="ECO:0000256" key="3">
    <source>
        <dbReference type="ARBA" id="ARBA00009283"/>
    </source>
</evidence>
<evidence type="ECO:0000256" key="1">
    <source>
        <dbReference type="ARBA" id="ARBA00004323"/>
    </source>
</evidence>
<evidence type="ECO:0000313" key="20">
    <source>
        <dbReference type="Proteomes" id="UP000769528"/>
    </source>
</evidence>
<keyword evidence="7 18" id="KW-1133">Transmembrane helix</keyword>
<evidence type="ECO:0000256" key="18">
    <source>
        <dbReference type="SAM" id="Phobius"/>
    </source>
</evidence>
<dbReference type="GO" id="GO:0005524">
    <property type="term" value="F:ATP binding"/>
    <property type="evidence" value="ECO:0007669"/>
    <property type="project" value="UniProtKB-KW"/>
</dbReference>
<dbReference type="PROSITE" id="PS01238">
    <property type="entry name" value="GDA1_CD39_NTPASE"/>
    <property type="match status" value="1"/>
</dbReference>
<keyword evidence="5 16" id="KW-0378">Hydrolase</keyword>
<dbReference type="GO" id="GO:0006487">
    <property type="term" value="P:protein N-linked glycosylation"/>
    <property type="evidence" value="ECO:0007669"/>
    <property type="project" value="TreeGrafter"/>
</dbReference>
<keyword evidence="15" id="KW-0067">ATP-binding</keyword>
<keyword evidence="20" id="KW-1185">Reference proteome</keyword>
<organism evidence="19 20">
    <name type="scientific">Wickerhamomyces mucosus</name>
    <dbReference type="NCBI Taxonomy" id="1378264"/>
    <lineage>
        <taxon>Eukaryota</taxon>
        <taxon>Fungi</taxon>
        <taxon>Dikarya</taxon>
        <taxon>Ascomycota</taxon>
        <taxon>Saccharomycotina</taxon>
        <taxon>Saccharomycetes</taxon>
        <taxon>Phaffomycetales</taxon>
        <taxon>Wickerhamomycetaceae</taxon>
        <taxon>Wickerhamomyces</taxon>
    </lineage>
</organism>
<comment type="similarity">
    <text evidence="3 16">Belongs to the GDA1/CD39 NTPase family.</text>
</comment>
<dbReference type="PANTHER" id="PTHR11782:SF83">
    <property type="entry name" value="GUANOSINE-DIPHOSPHATASE"/>
    <property type="match status" value="1"/>
</dbReference>
<keyword evidence="6" id="KW-0735">Signal-anchor</keyword>
<evidence type="ECO:0000256" key="2">
    <source>
        <dbReference type="ARBA" id="ARBA00004922"/>
    </source>
</evidence>
<feature type="binding site" evidence="15">
    <location>
        <begin position="349"/>
        <end position="353"/>
    </location>
    <ligand>
        <name>ATP</name>
        <dbReference type="ChEBI" id="CHEBI:30616"/>
    </ligand>
</feature>
<dbReference type="Pfam" id="PF01150">
    <property type="entry name" value="GDA1_CD39"/>
    <property type="match status" value="1"/>
</dbReference>
<evidence type="ECO:0000256" key="9">
    <source>
        <dbReference type="ARBA" id="ARBA00023136"/>
    </source>
</evidence>
<comment type="caution">
    <text evidence="19">The sequence shown here is derived from an EMBL/GenBank/DDBJ whole genome shotgun (WGS) entry which is preliminary data.</text>
</comment>
<evidence type="ECO:0000256" key="14">
    <source>
        <dbReference type="PIRSR" id="PIRSR600407-1"/>
    </source>
</evidence>
<reference evidence="19" key="2">
    <citation type="submission" date="2021-01" db="EMBL/GenBank/DDBJ databases">
        <authorList>
            <person name="Schikora-Tamarit M.A."/>
        </authorList>
    </citation>
    <scope>NUCLEOTIDE SEQUENCE</scope>
    <source>
        <strain evidence="19">CBS6341</strain>
    </source>
</reference>
<reference evidence="19" key="1">
    <citation type="journal article" date="2021" name="Open Biol.">
        <title>Shared evolutionary footprints suggest mitochondrial oxidative damage underlies multiple complex I losses in fungi.</title>
        <authorList>
            <person name="Schikora-Tamarit M.A."/>
            <person name="Marcet-Houben M."/>
            <person name="Nosek J."/>
            <person name="Gabaldon T."/>
        </authorList>
    </citation>
    <scope>NUCLEOTIDE SEQUENCE</scope>
    <source>
        <strain evidence="19">CBS6341</strain>
    </source>
</reference>
<feature type="compositionally biased region" description="Basic and acidic residues" evidence="17">
    <location>
        <begin position="104"/>
        <end position="131"/>
    </location>
</feature>
<feature type="active site" description="Proton acceptor" evidence="14">
    <location>
        <position position="318"/>
    </location>
</feature>
<evidence type="ECO:0000256" key="17">
    <source>
        <dbReference type="SAM" id="MobiDB-lite"/>
    </source>
</evidence>
<dbReference type="FunFam" id="3.30.420.150:FF:000009">
    <property type="entry name" value="Guanosine-diphosphatase, putative"/>
    <property type="match status" value="1"/>
</dbReference>
<comment type="subcellular location">
    <subcellularLocation>
        <location evidence="1">Golgi apparatus membrane</location>
        <topology evidence="1">Single-pass type II membrane protein</topology>
    </subcellularLocation>
</comment>
<evidence type="ECO:0000256" key="11">
    <source>
        <dbReference type="ARBA" id="ARBA00038903"/>
    </source>
</evidence>
<dbReference type="GO" id="GO:0017111">
    <property type="term" value="F:ribonucleoside triphosphate phosphatase activity"/>
    <property type="evidence" value="ECO:0007669"/>
    <property type="project" value="TreeGrafter"/>
</dbReference>
<evidence type="ECO:0000256" key="13">
    <source>
        <dbReference type="ARBA" id="ARBA00067799"/>
    </source>
</evidence>
<dbReference type="PANTHER" id="PTHR11782">
    <property type="entry name" value="ADENOSINE/GUANOSINE DIPHOSPHATASE"/>
    <property type="match status" value="1"/>
</dbReference>
<evidence type="ECO:0000313" key="19">
    <source>
        <dbReference type="EMBL" id="KAH3663939.1"/>
    </source>
</evidence>
<dbReference type="GO" id="GO:0045134">
    <property type="term" value="F:UDP phosphatase activity"/>
    <property type="evidence" value="ECO:0007669"/>
    <property type="project" value="TreeGrafter"/>
</dbReference>
<feature type="compositionally biased region" description="Polar residues" evidence="17">
    <location>
        <begin position="64"/>
        <end position="76"/>
    </location>
</feature>
<dbReference type="GO" id="GO:0009134">
    <property type="term" value="P:nucleoside diphosphate catabolic process"/>
    <property type="evidence" value="ECO:0007669"/>
    <property type="project" value="TreeGrafter"/>
</dbReference>
<evidence type="ECO:0000256" key="15">
    <source>
        <dbReference type="PIRSR" id="PIRSR600407-2"/>
    </source>
</evidence>
<feature type="compositionally biased region" description="Low complexity" evidence="17">
    <location>
        <begin position="159"/>
        <end position="186"/>
    </location>
</feature>
<dbReference type="Gene3D" id="3.30.420.150">
    <property type="entry name" value="Exopolyphosphatase. Domain 2"/>
    <property type="match status" value="1"/>
</dbReference>